<sequence>MKTRVGLVFIPIICALYITFCNADFPNFECTANRYGEFTPDDESNCHYYFCTARRNWSHRKCEGGGSVPRSFVKRFKNNSTRVNPCRTYDKNCKQTAAALKEVTKRPSYTPRPIECKEVQQRGCRSEGECCDGLQGTSLLCKESICCVPERGPCVEDEDCCKGGKLKCTEGRCIAINCPYPMPSPNCGITSRSANNDNGRFKVGERVYFNSDPCYSLDTSDGSGEFVECMPDGTINPKIPRCKEIVCDEVEAPDNGERDPSQGPDVCGSSVGFDCDNGYELKGAEEIQCTEDGWTNIPPVCTDEAEEEECADLHEQCHRGENAGNGALPCCETNNLKCSRASTCCVEKQGGCSNDTDCCIGLICTTRKKCEPPISFVCKEPVDIVFAVDTSCSIIPNNKETMRTFMAEMARAVELTTDPNRGFQIGALTFNSETTPVTYLNDASNPEKVITTIEHMELNLANDKLCSTHTFDALKMIETEFFTAEKGDRPNVKNTVVLVSDGATKPDHKKNDTLKNSDDLRKKAEILIVGLPQKCKKNKPNCAPKFVGFDEFIHIVGGYPGLPNVYSFKFLELRLALEAIGKALCGPDGVKTNQ</sequence>
<dbReference type="PROSITE" id="PS50234">
    <property type="entry name" value="VWFA"/>
    <property type="match status" value="1"/>
</dbReference>
<dbReference type="InterPro" id="IPR000436">
    <property type="entry name" value="Sushi_SCR_CCP_dom"/>
</dbReference>
<comment type="caution">
    <text evidence="2">Lacks conserved residue(s) required for the propagation of feature annotation.</text>
</comment>
<dbReference type="PANTHER" id="PTHR24020">
    <property type="entry name" value="COLLAGEN ALPHA"/>
    <property type="match status" value="1"/>
</dbReference>
<dbReference type="AlphaFoldDB" id="A0A8S4N2W3"/>
<feature type="domain" description="VWFA" evidence="4">
    <location>
        <begin position="383"/>
        <end position="584"/>
    </location>
</feature>
<evidence type="ECO:0000259" key="5">
    <source>
        <dbReference type="PROSITE" id="PS50923"/>
    </source>
</evidence>
<dbReference type="PANTHER" id="PTHR24020:SF84">
    <property type="entry name" value="VWFA DOMAIN-CONTAINING PROTEIN"/>
    <property type="match status" value="1"/>
</dbReference>
<evidence type="ECO:0000313" key="6">
    <source>
        <dbReference type="EMBL" id="CAH1774617.1"/>
    </source>
</evidence>
<keyword evidence="7" id="KW-1185">Reference proteome</keyword>
<evidence type="ECO:0000256" key="3">
    <source>
        <dbReference type="SAM" id="SignalP"/>
    </source>
</evidence>
<gene>
    <name evidence="6" type="ORF">OFUS_LOCUS2040</name>
</gene>
<dbReference type="SUPFAM" id="SSF57535">
    <property type="entry name" value="Complement control module/SCR domain"/>
    <property type="match status" value="1"/>
</dbReference>
<dbReference type="Gene3D" id="2.10.70.10">
    <property type="entry name" value="Complement Module, domain 1"/>
    <property type="match status" value="2"/>
</dbReference>
<comment type="caution">
    <text evidence="6">The sequence shown here is derived from an EMBL/GenBank/DDBJ whole genome shotgun (WGS) entry which is preliminary data.</text>
</comment>
<dbReference type="OrthoDB" id="6132182at2759"/>
<dbReference type="CDD" id="cd01450">
    <property type="entry name" value="vWFA_subfamily_ECM"/>
    <property type="match status" value="1"/>
</dbReference>
<accession>A0A8S4N2W3</accession>
<dbReference type="InterPro" id="IPR002035">
    <property type="entry name" value="VWF_A"/>
</dbReference>
<feature type="domain" description="Sushi" evidence="5">
    <location>
        <begin position="245"/>
        <end position="303"/>
    </location>
</feature>
<dbReference type="PROSITE" id="PS50923">
    <property type="entry name" value="SUSHI"/>
    <property type="match status" value="2"/>
</dbReference>
<dbReference type="SMART" id="SM00032">
    <property type="entry name" value="CCP"/>
    <property type="match status" value="1"/>
</dbReference>
<organism evidence="6 7">
    <name type="scientific">Owenia fusiformis</name>
    <name type="common">Polychaete worm</name>
    <dbReference type="NCBI Taxonomy" id="6347"/>
    <lineage>
        <taxon>Eukaryota</taxon>
        <taxon>Metazoa</taxon>
        <taxon>Spiralia</taxon>
        <taxon>Lophotrochozoa</taxon>
        <taxon>Annelida</taxon>
        <taxon>Polychaeta</taxon>
        <taxon>Sedentaria</taxon>
        <taxon>Canalipalpata</taxon>
        <taxon>Sabellida</taxon>
        <taxon>Oweniida</taxon>
        <taxon>Oweniidae</taxon>
        <taxon>Owenia</taxon>
    </lineage>
</organism>
<feature type="signal peptide" evidence="3">
    <location>
        <begin position="1"/>
        <end position="23"/>
    </location>
</feature>
<protein>
    <submittedName>
        <fullName evidence="6">Uncharacterized protein</fullName>
    </submittedName>
</protein>
<evidence type="ECO:0000259" key="4">
    <source>
        <dbReference type="PROSITE" id="PS50234"/>
    </source>
</evidence>
<feature type="chain" id="PRO_5035764686" evidence="3">
    <location>
        <begin position="24"/>
        <end position="594"/>
    </location>
</feature>
<keyword evidence="1" id="KW-1015">Disulfide bond</keyword>
<dbReference type="Proteomes" id="UP000749559">
    <property type="component" value="Unassembled WGS sequence"/>
</dbReference>
<keyword evidence="2" id="KW-0768">Sushi</keyword>
<dbReference type="InterPro" id="IPR036465">
    <property type="entry name" value="vWFA_dom_sf"/>
</dbReference>
<name>A0A8S4N2W3_OWEFU</name>
<feature type="domain" description="Sushi" evidence="5">
    <location>
        <begin position="176"/>
        <end position="244"/>
    </location>
</feature>
<dbReference type="SUPFAM" id="SSF53300">
    <property type="entry name" value="vWA-like"/>
    <property type="match status" value="1"/>
</dbReference>
<evidence type="ECO:0000256" key="2">
    <source>
        <dbReference type="PROSITE-ProRule" id="PRU00302"/>
    </source>
</evidence>
<evidence type="ECO:0000256" key="1">
    <source>
        <dbReference type="ARBA" id="ARBA00023157"/>
    </source>
</evidence>
<dbReference type="SMART" id="SM00327">
    <property type="entry name" value="VWA"/>
    <property type="match status" value="1"/>
</dbReference>
<dbReference type="Pfam" id="PF00092">
    <property type="entry name" value="VWA"/>
    <property type="match status" value="1"/>
</dbReference>
<evidence type="ECO:0000313" key="7">
    <source>
        <dbReference type="Proteomes" id="UP000749559"/>
    </source>
</evidence>
<keyword evidence="3" id="KW-0732">Signal</keyword>
<reference evidence="6" key="1">
    <citation type="submission" date="2022-03" db="EMBL/GenBank/DDBJ databases">
        <authorList>
            <person name="Martin C."/>
        </authorList>
    </citation>
    <scope>NUCLEOTIDE SEQUENCE</scope>
</reference>
<proteinExistence type="predicted"/>
<dbReference type="Gene3D" id="3.40.50.410">
    <property type="entry name" value="von Willebrand factor, type A domain"/>
    <property type="match status" value="1"/>
</dbReference>
<dbReference type="Pfam" id="PF00084">
    <property type="entry name" value="Sushi"/>
    <property type="match status" value="1"/>
</dbReference>
<dbReference type="InterPro" id="IPR035976">
    <property type="entry name" value="Sushi/SCR/CCP_sf"/>
</dbReference>
<dbReference type="InterPro" id="IPR050525">
    <property type="entry name" value="ECM_Assembly_Org"/>
</dbReference>
<dbReference type="CDD" id="cd00033">
    <property type="entry name" value="CCP"/>
    <property type="match status" value="1"/>
</dbReference>
<dbReference type="EMBL" id="CAIIXF020000001">
    <property type="protein sequence ID" value="CAH1774617.1"/>
    <property type="molecule type" value="Genomic_DNA"/>
</dbReference>